<evidence type="ECO:0000256" key="1">
    <source>
        <dbReference type="ARBA" id="ARBA00022723"/>
    </source>
</evidence>
<evidence type="ECO:0000259" key="6">
    <source>
        <dbReference type="SMART" id="SM00906"/>
    </source>
</evidence>
<feature type="region of interest" description="Disordered" evidence="3">
    <location>
        <begin position="130"/>
        <end position="170"/>
    </location>
</feature>
<dbReference type="AlphaFoldDB" id="A0AAD9S4K2"/>
<keyword evidence="4" id="KW-1133">Transmembrane helix</keyword>
<keyword evidence="8" id="KW-1185">Reference proteome</keyword>
<protein>
    <recommendedName>
        <fullName evidence="9">Transcription factor domain-containing protein</fullName>
    </recommendedName>
</protein>
<dbReference type="EMBL" id="JAUJFL010000008">
    <property type="protein sequence ID" value="KAK2598868.1"/>
    <property type="molecule type" value="Genomic_DNA"/>
</dbReference>
<dbReference type="CDD" id="cd12148">
    <property type="entry name" value="fungal_TF_MHR"/>
    <property type="match status" value="1"/>
</dbReference>
<dbReference type="PANTHER" id="PTHR46910">
    <property type="entry name" value="TRANSCRIPTION FACTOR PDR1"/>
    <property type="match status" value="1"/>
</dbReference>
<dbReference type="GO" id="GO:0006351">
    <property type="term" value="P:DNA-templated transcription"/>
    <property type="evidence" value="ECO:0007669"/>
    <property type="project" value="InterPro"/>
</dbReference>
<dbReference type="InterPro" id="IPR050987">
    <property type="entry name" value="AtrR-like"/>
</dbReference>
<organism evidence="7 8">
    <name type="scientific">Phomopsis amygdali</name>
    <name type="common">Fusicoccum amygdali</name>
    <dbReference type="NCBI Taxonomy" id="1214568"/>
    <lineage>
        <taxon>Eukaryota</taxon>
        <taxon>Fungi</taxon>
        <taxon>Dikarya</taxon>
        <taxon>Ascomycota</taxon>
        <taxon>Pezizomycotina</taxon>
        <taxon>Sordariomycetes</taxon>
        <taxon>Sordariomycetidae</taxon>
        <taxon>Diaporthales</taxon>
        <taxon>Diaporthaceae</taxon>
        <taxon>Diaporthe</taxon>
    </lineage>
</organism>
<evidence type="ECO:0000259" key="5">
    <source>
        <dbReference type="SMART" id="SM00066"/>
    </source>
</evidence>
<dbReference type="SMART" id="SM00066">
    <property type="entry name" value="GAL4"/>
    <property type="match status" value="1"/>
</dbReference>
<dbReference type="GO" id="GO:0008270">
    <property type="term" value="F:zinc ion binding"/>
    <property type="evidence" value="ECO:0007669"/>
    <property type="project" value="InterPro"/>
</dbReference>
<accession>A0AAD9S4K2</accession>
<evidence type="ECO:0000313" key="8">
    <source>
        <dbReference type="Proteomes" id="UP001265746"/>
    </source>
</evidence>
<dbReference type="Gene3D" id="4.10.240.10">
    <property type="entry name" value="Zn(2)-C6 fungal-type DNA-binding domain"/>
    <property type="match status" value="1"/>
</dbReference>
<name>A0AAD9S4K2_PHOAM</name>
<keyword evidence="4" id="KW-0472">Membrane</keyword>
<dbReference type="PANTHER" id="PTHR46910:SF25">
    <property type="entry name" value="ABC-TRANSPORTER-REGULATING TRANSCRIPTION FACTOR"/>
    <property type="match status" value="1"/>
</dbReference>
<keyword evidence="4" id="KW-0812">Transmembrane</keyword>
<feature type="domain" description="Xylanolytic transcriptional activator regulatory" evidence="6">
    <location>
        <begin position="522"/>
        <end position="596"/>
    </location>
</feature>
<dbReference type="InterPro" id="IPR036864">
    <property type="entry name" value="Zn2-C6_fun-type_DNA-bd_sf"/>
</dbReference>
<dbReference type="InterPro" id="IPR007219">
    <property type="entry name" value="XnlR_reg_dom"/>
</dbReference>
<reference evidence="7" key="1">
    <citation type="submission" date="2023-06" db="EMBL/GenBank/DDBJ databases">
        <authorList>
            <person name="Noh H."/>
        </authorList>
    </citation>
    <scope>NUCLEOTIDE SEQUENCE</scope>
    <source>
        <strain evidence="7">DUCC20226</strain>
    </source>
</reference>
<evidence type="ECO:0000313" key="7">
    <source>
        <dbReference type="EMBL" id="KAK2598868.1"/>
    </source>
</evidence>
<dbReference type="GO" id="GO:0003677">
    <property type="term" value="F:DNA binding"/>
    <property type="evidence" value="ECO:0007669"/>
    <property type="project" value="InterPro"/>
</dbReference>
<keyword evidence="2" id="KW-0539">Nucleus</keyword>
<dbReference type="GO" id="GO:0000981">
    <property type="term" value="F:DNA-binding transcription factor activity, RNA polymerase II-specific"/>
    <property type="evidence" value="ECO:0007669"/>
    <property type="project" value="InterPro"/>
</dbReference>
<feature type="transmembrane region" description="Helical" evidence="4">
    <location>
        <begin position="744"/>
        <end position="763"/>
    </location>
</feature>
<dbReference type="InterPro" id="IPR001138">
    <property type="entry name" value="Zn2Cys6_DnaBD"/>
</dbReference>
<evidence type="ECO:0000256" key="3">
    <source>
        <dbReference type="SAM" id="MobiDB-lite"/>
    </source>
</evidence>
<evidence type="ECO:0000256" key="2">
    <source>
        <dbReference type="ARBA" id="ARBA00023242"/>
    </source>
</evidence>
<gene>
    <name evidence="7" type="ORF">N8I77_012250</name>
</gene>
<sequence length="902" mass="98932">MSGRREITKCPVACNYCRLKKAKCTQKQSEMVFGPWVPSISQWVLAVTDADFLSLTGGGTHPCGTCVDHNEVCVYPERQQRPRKRKEREKDMEDRLARMEVLLQSVTQHTQSPTHVHSPAISHGETNAAALARSPSMSQNRSRAISHPQVDDTGLERPQLPQDLQRTSSPGHGIGTVVHVASTGPPTAFTAACSNPAAYISSPSREHGAAADSPGFRSLLSLASNDVELPSVVPQRPEIACSSVSREPIATPAQAGAYLTPAPMTIADAPTEGPGRSDVTGRNDIWTRGPSNIVVEQPVTPPSLAVADENDKALELCADASCDEDSGAEPEDNATLMRDSGDSSYHISICSPHGIEWVSHQIGKPGFGATARRLSKDLQRNERLERLFDPIRSSEPDMETALSLIAAYFDSCIDSVFGVLDRDELEQRLRLHFENSMQQSSSTNKAWYALRNTVYALGCRVALSLKSGPAGYAESRSQSWRYFENALAVATDLMYGRAEVTSVRALILMAFYAEALGSPALEYMLVSNATRLAQSMGLYLGTPESSKLPPKEILSRQWLWWVLYAYEKHVAFRSSRPSAIDDDYVNCPVPKTAGLGSASNCDFVRATVKHAQISSAISKQLLSAKARLEPAETTVANVRALDGRLNDWHKSLPPRFNTQAPFRNSAQPSGAHLYHDLFLHFSYQSSIIGIHGVFCYPWNKPELQSCKSLQVASQIEKSTEAVAEASRQIIIAVQGLQITSAMPLWLTFFFPLVGLINLFVYVLKNPSASSIASDLSLMDVVVGHFGYLQFISSSELVFPFPHEIVSYARHLVKRAGRERGTLSGGDTHRCDHYQQQQQKGPVQTDVRGQELNSFEGNPISSLDLREDWYGALLPSFPQFGSLGSNSNLMDDDMNLFIAGDMQ</sequence>
<proteinExistence type="predicted"/>
<dbReference type="Proteomes" id="UP001265746">
    <property type="component" value="Unassembled WGS sequence"/>
</dbReference>
<feature type="domain" description="Zn(2)-C6 fungal-type" evidence="5">
    <location>
        <begin position="8"/>
        <end position="84"/>
    </location>
</feature>
<evidence type="ECO:0008006" key="9">
    <source>
        <dbReference type="Google" id="ProtNLM"/>
    </source>
</evidence>
<keyword evidence="1" id="KW-0479">Metal-binding</keyword>
<evidence type="ECO:0000256" key="4">
    <source>
        <dbReference type="SAM" id="Phobius"/>
    </source>
</evidence>
<dbReference type="Pfam" id="PF04082">
    <property type="entry name" value="Fungal_trans"/>
    <property type="match status" value="1"/>
</dbReference>
<dbReference type="SMART" id="SM00906">
    <property type="entry name" value="Fungal_trans"/>
    <property type="match status" value="1"/>
</dbReference>
<comment type="caution">
    <text evidence="7">The sequence shown here is derived from an EMBL/GenBank/DDBJ whole genome shotgun (WGS) entry which is preliminary data.</text>
</comment>